<reference evidence="1" key="2">
    <citation type="submission" date="2023-05" db="EMBL/GenBank/DDBJ databases">
        <authorList>
            <consortium name="Lawrence Berkeley National Laboratory"/>
            <person name="Steindorff A."/>
            <person name="Hensen N."/>
            <person name="Bonometti L."/>
            <person name="Westerberg I."/>
            <person name="Brannstrom I.O."/>
            <person name="Guillou S."/>
            <person name="Cros-Aarteil S."/>
            <person name="Calhoun S."/>
            <person name="Haridas S."/>
            <person name="Kuo A."/>
            <person name="Mondo S."/>
            <person name="Pangilinan J."/>
            <person name="Riley R."/>
            <person name="Labutti K."/>
            <person name="Andreopoulos B."/>
            <person name="Lipzen A."/>
            <person name="Chen C."/>
            <person name="Yanf M."/>
            <person name="Daum C."/>
            <person name="Ng V."/>
            <person name="Clum A."/>
            <person name="Ohm R."/>
            <person name="Martin F."/>
            <person name="Silar P."/>
            <person name="Natvig D."/>
            <person name="Lalanne C."/>
            <person name="Gautier V."/>
            <person name="Ament-Velasquez S.L."/>
            <person name="Kruys A."/>
            <person name="Hutchinson M.I."/>
            <person name="Powell A.J."/>
            <person name="Barry K."/>
            <person name="Miller A.N."/>
            <person name="Grigoriev I.V."/>
            <person name="Debuchy R."/>
            <person name="Gladieux P."/>
            <person name="Thoren M.H."/>
            <person name="Johannesson H."/>
        </authorList>
    </citation>
    <scope>NUCLEOTIDE SEQUENCE</scope>
    <source>
        <strain evidence="1">CBS 508.74</strain>
    </source>
</reference>
<sequence length="153" mass="17970">MELAIKYRVHYGQRILGGMLMYLYLYADELSSSSALGCRNTASFTIGLYPTTPEIKRKKVAGTWNRFRDPDQNIRQIATFYPRITKCKLRTWSCDACYYLKETRPSYQNLGARPKFTRNLHRLSPYSGRHARLRAWQPEDKRTSYKTKIRSGD</sequence>
<comment type="caution">
    <text evidence="1">The sequence shown here is derived from an EMBL/GenBank/DDBJ whole genome shotgun (WGS) entry which is preliminary data.</text>
</comment>
<dbReference type="Proteomes" id="UP001302812">
    <property type="component" value="Unassembled WGS sequence"/>
</dbReference>
<gene>
    <name evidence="1" type="ORF">N656DRAFT_532359</name>
</gene>
<keyword evidence="2" id="KW-1185">Reference proteome</keyword>
<dbReference type="GeneID" id="89934100"/>
<dbReference type="RefSeq" id="XP_064672074.1">
    <property type="nucleotide sequence ID" value="XM_064809976.1"/>
</dbReference>
<evidence type="ECO:0000313" key="1">
    <source>
        <dbReference type="EMBL" id="KAK4114504.1"/>
    </source>
</evidence>
<proteinExistence type="predicted"/>
<evidence type="ECO:0000313" key="2">
    <source>
        <dbReference type="Proteomes" id="UP001302812"/>
    </source>
</evidence>
<reference evidence="1" key="1">
    <citation type="journal article" date="2023" name="Mol. Phylogenet. Evol.">
        <title>Genome-scale phylogeny and comparative genomics of the fungal order Sordariales.</title>
        <authorList>
            <person name="Hensen N."/>
            <person name="Bonometti L."/>
            <person name="Westerberg I."/>
            <person name="Brannstrom I.O."/>
            <person name="Guillou S."/>
            <person name="Cros-Aarteil S."/>
            <person name="Calhoun S."/>
            <person name="Haridas S."/>
            <person name="Kuo A."/>
            <person name="Mondo S."/>
            <person name="Pangilinan J."/>
            <person name="Riley R."/>
            <person name="LaButti K."/>
            <person name="Andreopoulos B."/>
            <person name="Lipzen A."/>
            <person name="Chen C."/>
            <person name="Yan M."/>
            <person name="Daum C."/>
            <person name="Ng V."/>
            <person name="Clum A."/>
            <person name="Steindorff A."/>
            <person name="Ohm R.A."/>
            <person name="Martin F."/>
            <person name="Silar P."/>
            <person name="Natvig D.O."/>
            <person name="Lalanne C."/>
            <person name="Gautier V."/>
            <person name="Ament-Velasquez S.L."/>
            <person name="Kruys A."/>
            <person name="Hutchinson M.I."/>
            <person name="Powell A.J."/>
            <person name="Barry K."/>
            <person name="Miller A.N."/>
            <person name="Grigoriev I.V."/>
            <person name="Debuchy R."/>
            <person name="Gladieux P."/>
            <person name="Hiltunen Thoren M."/>
            <person name="Johannesson H."/>
        </authorList>
    </citation>
    <scope>NUCLEOTIDE SEQUENCE</scope>
    <source>
        <strain evidence="1">CBS 508.74</strain>
    </source>
</reference>
<accession>A0AAN6YVH6</accession>
<protein>
    <submittedName>
        <fullName evidence="1">Uncharacterized protein</fullName>
    </submittedName>
</protein>
<dbReference type="AlphaFoldDB" id="A0AAN6YVH6"/>
<organism evidence="1 2">
    <name type="scientific">Canariomyces notabilis</name>
    <dbReference type="NCBI Taxonomy" id="2074819"/>
    <lineage>
        <taxon>Eukaryota</taxon>
        <taxon>Fungi</taxon>
        <taxon>Dikarya</taxon>
        <taxon>Ascomycota</taxon>
        <taxon>Pezizomycotina</taxon>
        <taxon>Sordariomycetes</taxon>
        <taxon>Sordariomycetidae</taxon>
        <taxon>Sordariales</taxon>
        <taxon>Chaetomiaceae</taxon>
        <taxon>Canariomyces</taxon>
    </lineage>
</organism>
<name>A0AAN6YVH6_9PEZI</name>
<dbReference type="EMBL" id="MU853336">
    <property type="protein sequence ID" value="KAK4114504.1"/>
    <property type="molecule type" value="Genomic_DNA"/>
</dbReference>